<accession>A0A9D4JY01</accession>
<feature type="non-terminal residue" evidence="1">
    <location>
        <position position="54"/>
    </location>
</feature>
<reference evidence="1" key="1">
    <citation type="journal article" date="2019" name="bioRxiv">
        <title>The Genome of the Zebra Mussel, Dreissena polymorpha: A Resource for Invasive Species Research.</title>
        <authorList>
            <person name="McCartney M.A."/>
            <person name="Auch B."/>
            <person name="Kono T."/>
            <person name="Mallez S."/>
            <person name="Zhang Y."/>
            <person name="Obille A."/>
            <person name="Becker A."/>
            <person name="Abrahante J.E."/>
            <person name="Garbe J."/>
            <person name="Badalamenti J.P."/>
            <person name="Herman A."/>
            <person name="Mangelson H."/>
            <person name="Liachko I."/>
            <person name="Sullivan S."/>
            <person name="Sone E.D."/>
            <person name="Koren S."/>
            <person name="Silverstein K.A.T."/>
            <person name="Beckman K.B."/>
            <person name="Gohl D.M."/>
        </authorList>
    </citation>
    <scope>NUCLEOTIDE SEQUENCE</scope>
    <source>
        <strain evidence="1">Duluth1</strain>
        <tissue evidence="1">Whole animal</tissue>
    </source>
</reference>
<sequence length="54" mass="5680">MTSGVTTVGANLGDPEDYHVAFPGLPVDPLVSPATVGPWNNTPKFHVKTSKCTQ</sequence>
<comment type="caution">
    <text evidence="1">The sequence shown here is derived from an EMBL/GenBank/DDBJ whole genome shotgun (WGS) entry which is preliminary data.</text>
</comment>
<keyword evidence="2" id="KW-1185">Reference proteome</keyword>
<organism evidence="1 2">
    <name type="scientific">Dreissena polymorpha</name>
    <name type="common">Zebra mussel</name>
    <name type="synonym">Mytilus polymorpha</name>
    <dbReference type="NCBI Taxonomy" id="45954"/>
    <lineage>
        <taxon>Eukaryota</taxon>
        <taxon>Metazoa</taxon>
        <taxon>Spiralia</taxon>
        <taxon>Lophotrochozoa</taxon>
        <taxon>Mollusca</taxon>
        <taxon>Bivalvia</taxon>
        <taxon>Autobranchia</taxon>
        <taxon>Heteroconchia</taxon>
        <taxon>Euheterodonta</taxon>
        <taxon>Imparidentia</taxon>
        <taxon>Neoheterodontei</taxon>
        <taxon>Myida</taxon>
        <taxon>Dreissenoidea</taxon>
        <taxon>Dreissenidae</taxon>
        <taxon>Dreissena</taxon>
    </lineage>
</organism>
<gene>
    <name evidence="1" type="ORF">DPMN_129124</name>
</gene>
<dbReference type="Proteomes" id="UP000828390">
    <property type="component" value="Unassembled WGS sequence"/>
</dbReference>
<proteinExistence type="predicted"/>
<reference evidence="1" key="2">
    <citation type="submission" date="2020-11" db="EMBL/GenBank/DDBJ databases">
        <authorList>
            <person name="McCartney M.A."/>
            <person name="Auch B."/>
            <person name="Kono T."/>
            <person name="Mallez S."/>
            <person name="Becker A."/>
            <person name="Gohl D.M."/>
            <person name="Silverstein K.A.T."/>
            <person name="Koren S."/>
            <person name="Bechman K.B."/>
            <person name="Herman A."/>
            <person name="Abrahante J.E."/>
            <person name="Garbe J."/>
        </authorList>
    </citation>
    <scope>NUCLEOTIDE SEQUENCE</scope>
    <source>
        <strain evidence="1">Duluth1</strain>
        <tissue evidence="1">Whole animal</tissue>
    </source>
</reference>
<protein>
    <submittedName>
        <fullName evidence="1">Uncharacterized protein</fullName>
    </submittedName>
</protein>
<dbReference type="AlphaFoldDB" id="A0A9D4JY01"/>
<evidence type="ECO:0000313" key="1">
    <source>
        <dbReference type="EMBL" id="KAH3827194.1"/>
    </source>
</evidence>
<name>A0A9D4JY01_DREPO</name>
<dbReference type="EMBL" id="JAIWYP010000005">
    <property type="protein sequence ID" value="KAH3827194.1"/>
    <property type="molecule type" value="Genomic_DNA"/>
</dbReference>
<evidence type="ECO:0000313" key="2">
    <source>
        <dbReference type="Proteomes" id="UP000828390"/>
    </source>
</evidence>